<evidence type="ECO:0000313" key="1">
    <source>
        <dbReference type="EMBL" id="KAK1440883.1"/>
    </source>
</evidence>
<organism evidence="1 2">
    <name type="scientific">Tagetes erecta</name>
    <name type="common">African marigold</name>
    <dbReference type="NCBI Taxonomy" id="13708"/>
    <lineage>
        <taxon>Eukaryota</taxon>
        <taxon>Viridiplantae</taxon>
        <taxon>Streptophyta</taxon>
        <taxon>Embryophyta</taxon>
        <taxon>Tracheophyta</taxon>
        <taxon>Spermatophyta</taxon>
        <taxon>Magnoliopsida</taxon>
        <taxon>eudicotyledons</taxon>
        <taxon>Gunneridae</taxon>
        <taxon>Pentapetalae</taxon>
        <taxon>asterids</taxon>
        <taxon>campanulids</taxon>
        <taxon>Asterales</taxon>
        <taxon>Asteraceae</taxon>
        <taxon>Asteroideae</taxon>
        <taxon>Heliantheae alliance</taxon>
        <taxon>Tageteae</taxon>
        <taxon>Tagetes</taxon>
    </lineage>
</organism>
<dbReference type="EMBL" id="JAUHHV010000001">
    <property type="protein sequence ID" value="KAK1440883.1"/>
    <property type="molecule type" value="Genomic_DNA"/>
</dbReference>
<sequence length="73" mass="7884">MTLTSRFMAKTVPFQGLLDGAAFVAIFLIDTLPLLETCDANGSDFTAAWAVKNGVYFDLHLTVYTGSFNTSDA</sequence>
<gene>
    <name evidence="1" type="ORF">QVD17_06716</name>
</gene>
<dbReference type="AlphaFoldDB" id="A0AAD8PBH8"/>
<proteinExistence type="predicted"/>
<reference evidence="1" key="1">
    <citation type="journal article" date="2023" name="bioRxiv">
        <title>Improved chromosome-level genome assembly for marigold (Tagetes erecta).</title>
        <authorList>
            <person name="Jiang F."/>
            <person name="Yuan L."/>
            <person name="Wang S."/>
            <person name="Wang H."/>
            <person name="Xu D."/>
            <person name="Wang A."/>
            <person name="Fan W."/>
        </authorList>
    </citation>
    <scope>NUCLEOTIDE SEQUENCE</scope>
    <source>
        <strain evidence="1">WSJ</strain>
        <tissue evidence="1">Leaf</tissue>
    </source>
</reference>
<name>A0AAD8PBH8_TARER</name>
<evidence type="ECO:0000313" key="2">
    <source>
        <dbReference type="Proteomes" id="UP001229421"/>
    </source>
</evidence>
<protein>
    <submittedName>
        <fullName evidence="1">Uncharacterized protein</fullName>
    </submittedName>
</protein>
<dbReference type="Proteomes" id="UP001229421">
    <property type="component" value="Unassembled WGS sequence"/>
</dbReference>
<accession>A0AAD8PBH8</accession>
<keyword evidence="2" id="KW-1185">Reference proteome</keyword>
<comment type="caution">
    <text evidence="1">The sequence shown here is derived from an EMBL/GenBank/DDBJ whole genome shotgun (WGS) entry which is preliminary data.</text>
</comment>